<organism evidence="2 3">
    <name type="scientific">Mycolicibacterium anyangense</name>
    <dbReference type="NCBI Taxonomy" id="1431246"/>
    <lineage>
        <taxon>Bacteria</taxon>
        <taxon>Bacillati</taxon>
        <taxon>Actinomycetota</taxon>
        <taxon>Actinomycetes</taxon>
        <taxon>Mycobacteriales</taxon>
        <taxon>Mycobacteriaceae</taxon>
        <taxon>Mycolicibacterium</taxon>
    </lineage>
</organism>
<keyword evidence="3" id="KW-1185">Reference proteome</keyword>
<dbReference type="InterPro" id="IPR006311">
    <property type="entry name" value="TAT_signal"/>
</dbReference>
<evidence type="ECO:0000313" key="2">
    <source>
        <dbReference type="EMBL" id="BBZ78875.1"/>
    </source>
</evidence>
<keyword evidence="1" id="KW-0732">Signal</keyword>
<feature type="signal peptide" evidence="1">
    <location>
        <begin position="1"/>
        <end position="41"/>
    </location>
</feature>
<reference evidence="2 3" key="1">
    <citation type="journal article" date="2019" name="Emerg. Microbes Infect.">
        <title>Comprehensive subspecies identification of 175 nontuberculous mycobacteria species based on 7547 genomic profiles.</title>
        <authorList>
            <person name="Matsumoto Y."/>
            <person name="Kinjo T."/>
            <person name="Motooka D."/>
            <person name="Nabeya D."/>
            <person name="Jung N."/>
            <person name="Uechi K."/>
            <person name="Horii T."/>
            <person name="Iida T."/>
            <person name="Fujita J."/>
            <person name="Nakamura S."/>
        </authorList>
    </citation>
    <scope>NUCLEOTIDE SEQUENCE [LARGE SCALE GENOMIC DNA]</scope>
    <source>
        <strain evidence="2 3">JCM 30275</strain>
    </source>
</reference>
<evidence type="ECO:0000256" key="1">
    <source>
        <dbReference type="SAM" id="SignalP"/>
    </source>
</evidence>
<evidence type="ECO:0000313" key="3">
    <source>
        <dbReference type="Proteomes" id="UP000467249"/>
    </source>
</evidence>
<dbReference type="AlphaFoldDB" id="A0A6N4WDL6"/>
<dbReference type="EMBL" id="AP022620">
    <property type="protein sequence ID" value="BBZ78875.1"/>
    <property type="molecule type" value="Genomic_DNA"/>
</dbReference>
<accession>A0A6N4WDL6</accession>
<evidence type="ECO:0008006" key="4">
    <source>
        <dbReference type="Google" id="ProtNLM"/>
    </source>
</evidence>
<dbReference type="KEGG" id="many:MANY_42120"/>
<proteinExistence type="predicted"/>
<gene>
    <name evidence="2" type="ORF">MANY_42120</name>
</gene>
<dbReference type="Proteomes" id="UP000467249">
    <property type="component" value="Chromosome"/>
</dbReference>
<name>A0A6N4WDL6_9MYCO</name>
<dbReference type="PROSITE" id="PS51318">
    <property type="entry name" value="TAT"/>
    <property type="match status" value="1"/>
</dbReference>
<feature type="chain" id="PRO_5039401827" description="CAP domain-containing protein" evidence="1">
    <location>
        <begin position="42"/>
        <end position="173"/>
    </location>
</feature>
<sequence>MRPPHTDEGDPMMKTRAGTSCGLGRRVALALGLAASGLALAGGPAHADPGTVLDQALMSARAGTPCGQFGPDQQVAHAADIINRSTRDYLAQHADTVPADAQHPDAIVKDLGIPASKTFALLGAAQSPADAIKGLLVQGFAAIPDCSYNRMGTSMIYDADSGYTLVTAVLVGP</sequence>
<protein>
    <recommendedName>
        <fullName evidence="4">CAP domain-containing protein</fullName>
    </recommendedName>
</protein>